<organism evidence="5 6">
    <name type="scientific">Streptomyces catenulae</name>
    <dbReference type="NCBI Taxonomy" id="66875"/>
    <lineage>
        <taxon>Bacteria</taxon>
        <taxon>Bacillati</taxon>
        <taxon>Actinomycetota</taxon>
        <taxon>Actinomycetes</taxon>
        <taxon>Kitasatosporales</taxon>
        <taxon>Streptomycetaceae</taxon>
        <taxon>Streptomyces</taxon>
    </lineage>
</organism>
<evidence type="ECO:0000256" key="2">
    <source>
        <dbReference type="ARBA" id="ARBA00023125"/>
    </source>
</evidence>
<evidence type="ECO:0000313" key="5">
    <source>
        <dbReference type="EMBL" id="MEU3712167.1"/>
    </source>
</evidence>
<feature type="domain" description="DNA helicase DnaB-like N-terminal" evidence="4">
    <location>
        <begin position="183"/>
        <end position="251"/>
    </location>
</feature>
<evidence type="ECO:0000259" key="4">
    <source>
        <dbReference type="Pfam" id="PF00772"/>
    </source>
</evidence>
<feature type="domain" description="DNA helicase DnaB-like N-terminal" evidence="4">
    <location>
        <begin position="5"/>
        <end position="107"/>
    </location>
</feature>
<dbReference type="InterPro" id="IPR007693">
    <property type="entry name" value="DNA_helicase_DnaB-like_N"/>
</dbReference>
<keyword evidence="2" id="KW-0238">DNA-binding</keyword>
<evidence type="ECO:0000313" key="6">
    <source>
        <dbReference type="Proteomes" id="UP001550853"/>
    </source>
</evidence>
<proteinExistence type="predicted"/>
<evidence type="ECO:0000256" key="3">
    <source>
        <dbReference type="SAM" id="MobiDB-lite"/>
    </source>
</evidence>
<comment type="caution">
    <text evidence="5">The sequence shown here is derived from an EMBL/GenBank/DDBJ whole genome shotgun (WGS) entry which is preliminary data.</text>
</comment>
<dbReference type="InterPro" id="IPR036185">
    <property type="entry name" value="DNA_heli_DnaB-like_N_sf"/>
</dbReference>
<dbReference type="Gene3D" id="1.10.860.10">
    <property type="entry name" value="DNAb Helicase, Chain A"/>
    <property type="match status" value="2"/>
</dbReference>
<dbReference type="PANTHER" id="PTHR30153">
    <property type="entry name" value="REPLICATIVE DNA HELICASE DNAB"/>
    <property type="match status" value="1"/>
</dbReference>
<dbReference type="Proteomes" id="UP001550853">
    <property type="component" value="Unassembled WGS sequence"/>
</dbReference>
<name>A0ABV2Z2G0_9ACTN</name>
<protein>
    <submittedName>
        <fullName evidence="5">DnaB-like helicase N-terminal domain-containing protein</fullName>
    </submittedName>
</protein>
<dbReference type="SUPFAM" id="SSF48024">
    <property type="entry name" value="N-terminal domain of DnaB helicase"/>
    <property type="match status" value="2"/>
</dbReference>
<accession>A0ABV2Z2G0</accession>
<dbReference type="PANTHER" id="PTHR30153:SF2">
    <property type="entry name" value="REPLICATIVE DNA HELICASE"/>
    <property type="match status" value="1"/>
</dbReference>
<evidence type="ECO:0000256" key="1">
    <source>
        <dbReference type="ARBA" id="ARBA00022705"/>
    </source>
</evidence>
<keyword evidence="6" id="KW-1185">Reference proteome</keyword>
<dbReference type="InterPro" id="IPR016136">
    <property type="entry name" value="DNA_helicase_N/primase_C"/>
</dbReference>
<feature type="region of interest" description="Disordered" evidence="3">
    <location>
        <begin position="328"/>
        <end position="397"/>
    </location>
</feature>
<keyword evidence="1" id="KW-0235">DNA replication</keyword>
<dbReference type="Pfam" id="PF00772">
    <property type="entry name" value="DnaB"/>
    <property type="match status" value="2"/>
</dbReference>
<dbReference type="EMBL" id="JBEZVI010000015">
    <property type="protein sequence ID" value="MEU3712167.1"/>
    <property type="molecule type" value="Genomic_DNA"/>
</dbReference>
<gene>
    <name evidence="5" type="ORF">AB0E61_18995</name>
</gene>
<reference evidence="5 6" key="1">
    <citation type="submission" date="2024-06" db="EMBL/GenBank/DDBJ databases">
        <title>The Natural Products Discovery Center: Release of the First 8490 Sequenced Strains for Exploring Actinobacteria Biosynthetic Diversity.</title>
        <authorList>
            <person name="Kalkreuter E."/>
            <person name="Kautsar S.A."/>
            <person name="Yang D."/>
            <person name="Bader C.D."/>
            <person name="Teijaro C.N."/>
            <person name="Fluegel L."/>
            <person name="Davis C.M."/>
            <person name="Simpson J.R."/>
            <person name="Lauterbach L."/>
            <person name="Steele A.D."/>
            <person name="Gui C."/>
            <person name="Meng S."/>
            <person name="Li G."/>
            <person name="Viehrig K."/>
            <person name="Ye F."/>
            <person name="Su P."/>
            <person name="Kiefer A.F."/>
            <person name="Nichols A."/>
            <person name="Cepeda A.J."/>
            <person name="Yan W."/>
            <person name="Fan B."/>
            <person name="Jiang Y."/>
            <person name="Adhikari A."/>
            <person name="Zheng C.-J."/>
            <person name="Schuster L."/>
            <person name="Cowan T.M."/>
            <person name="Smanski M.J."/>
            <person name="Chevrette M.G."/>
            <person name="De Carvalho L.P.S."/>
            <person name="Shen B."/>
        </authorList>
    </citation>
    <scope>NUCLEOTIDE SEQUENCE [LARGE SCALE GENOMIC DNA]</scope>
    <source>
        <strain evidence="5 6">NPDC033039</strain>
    </source>
</reference>
<sequence length="397" mass="42661">MNPLVTAEQAVLGAVLLDPGQLSYLDWLAPDHFSRPVHRALFAALRTLRDDGHPALDEQPVPLSWVTDAVAEADRHVRGLASSYAHTLIQSCPRPAHAPVYGRMVLEGAIHRTITENAVRLHQAARADALRGDVEEALHHADVLTGVLGDLARRWGTEPHPVAPATPSATTPVAPPVRADRAAEDERFLLAVLVEQPNAMDEVVDWLRPGDFTDPTHGQLYRCLGALHHRGEPIDRITLLWEAQRRGLLADGTLSGDQLTTLCDSGSSGSAEWLGEQVMRSSVTRTAATSARAVRALAENEALAPGRLINHALHALAPLDDVRTRWRSANNRSAPAAPEATSSNRPPPPAQVHAALARSTPSRGPGPGSASHLARPPYDRPLAAKAAPFRPHRSSSP</sequence>
<dbReference type="RefSeq" id="WP_051739683.1">
    <property type="nucleotide sequence ID" value="NZ_JBEZVI010000015.1"/>
</dbReference>